<dbReference type="SMART" id="SM00530">
    <property type="entry name" value="HTH_XRE"/>
    <property type="match status" value="1"/>
</dbReference>
<dbReference type="EMBL" id="CP095043">
    <property type="protein sequence ID" value="UOQ61795.1"/>
    <property type="molecule type" value="Genomic_DNA"/>
</dbReference>
<evidence type="ECO:0000313" key="3">
    <source>
        <dbReference type="EMBL" id="UOQ61795.1"/>
    </source>
</evidence>
<dbReference type="SUPFAM" id="SSF51182">
    <property type="entry name" value="RmlC-like cupins"/>
    <property type="match status" value="1"/>
</dbReference>
<dbReference type="Proteomes" id="UP000831775">
    <property type="component" value="Chromosome"/>
</dbReference>
<dbReference type="InterPro" id="IPR011051">
    <property type="entry name" value="RmlC_Cupin_sf"/>
</dbReference>
<dbReference type="CDD" id="cd02209">
    <property type="entry name" value="cupin_XRE_C"/>
    <property type="match status" value="1"/>
</dbReference>
<dbReference type="PANTHER" id="PTHR46797:SF1">
    <property type="entry name" value="METHYLPHOSPHONATE SYNTHASE"/>
    <property type="match status" value="1"/>
</dbReference>
<evidence type="ECO:0000259" key="2">
    <source>
        <dbReference type="PROSITE" id="PS50943"/>
    </source>
</evidence>
<dbReference type="Pfam" id="PF07883">
    <property type="entry name" value="Cupin_2"/>
    <property type="match status" value="1"/>
</dbReference>
<dbReference type="InterPro" id="IPR050807">
    <property type="entry name" value="TransReg_Diox_bact_type"/>
</dbReference>
<evidence type="ECO:0000313" key="4">
    <source>
        <dbReference type="Proteomes" id="UP000831775"/>
    </source>
</evidence>
<name>A0ABY4FZV2_9MICO</name>
<sequence>MTLRELAEKSGLSVGMLSQIENGSADPSLGSLRKLAAVFDADISSLFSDPEVEAVHISGPSTRMRLMTPGGEFSYERLTPGRGDLEMLRAVIPPGEATSPQSWSHPSTECVYVISGTLDVEVGGTSYTIQENESITFDSRLPHRYRNATQQDTTIVLAVTPPTP</sequence>
<dbReference type="InterPro" id="IPR001387">
    <property type="entry name" value="Cro/C1-type_HTH"/>
</dbReference>
<keyword evidence="4" id="KW-1185">Reference proteome</keyword>
<feature type="domain" description="HTH cro/C1-type" evidence="2">
    <location>
        <begin position="1"/>
        <end position="46"/>
    </location>
</feature>
<keyword evidence="1" id="KW-0238">DNA-binding</keyword>
<dbReference type="InterPro" id="IPR014710">
    <property type="entry name" value="RmlC-like_jellyroll"/>
</dbReference>
<dbReference type="InterPro" id="IPR010982">
    <property type="entry name" value="Lambda_DNA-bd_dom_sf"/>
</dbReference>
<dbReference type="SUPFAM" id="SSF47413">
    <property type="entry name" value="lambda repressor-like DNA-binding domains"/>
    <property type="match status" value="1"/>
</dbReference>
<dbReference type="PANTHER" id="PTHR46797">
    <property type="entry name" value="HTH-TYPE TRANSCRIPTIONAL REGULATOR"/>
    <property type="match status" value="1"/>
</dbReference>
<organism evidence="3 4">
    <name type="scientific">Leucobacter rhizosphaerae</name>
    <dbReference type="NCBI Taxonomy" id="2932245"/>
    <lineage>
        <taxon>Bacteria</taxon>
        <taxon>Bacillati</taxon>
        <taxon>Actinomycetota</taxon>
        <taxon>Actinomycetes</taxon>
        <taxon>Micrococcales</taxon>
        <taxon>Microbacteriaceae</taxon>
        <taxon>Leucobacter</taxon>
    </lineage>
</organism>
<dbReference type="InterPro" id="IPR013096">
    <property type="entry name" value="Cupin_2"/>
</dbReference>
<dbReference type="Pfam" id="PF01381">
    <property type="entry name" value="HTH_3"/>
    <property type="match status" value="1"/>
</dbReference>
<gene>
    <name evidence="3" type="ORF">MUN76_07545</name>
</gene>
<accession>A0ABY4FZV2</accession>
<protein>
    <submittedName>
        <fullName evidence="3">XRE family transcriptional regulator</fullName>
    </submittedName>
</protein>
<dbReference type="Gene3D" id="2.60.120.10">
    <property type="entry name" value="Jelly Rolls"/>
    <property type="match status" value="1"/>
</dbReference>
<dbReference type="CDD" id="cd00093">
    <property type="entry name" value="HTH_XRE"/>
    <property type="match status" value="1"/>
</dbReference>
<proteinExistence type="predicted"/>
<reference evidence="3 4" key="1">
    <citation type="submission" date="2022-04" db="EMBL/GenBank/DDBJ databases">
        <title>Leucobacter sp. isolated from rhizosphere of onion.</title>
        <authorList>
            <person name="Won M."/>
            <person name="Lee C.-M."/>
            <person name="Woen H.-Y."/>
            <person name="Kwon S.-W."/>
        </authorList>
    </citation>
    <scope>NUCLEOTIDE SEQUENCE [LARGE SCALE GENOMIC DNA]</scope>
    <source>
        <strain evidence="3 4">H25R-14</strain>
    </source>
</reference>
<dbReference type="PROSITE" id="PS50943">
    <property type="entry name" value="HTH_CROC1"/>
    <property type="match status" value="1"/>
</dbReference>
<evidence type="ECO:0000256" key="1">
    <source>
        <dbReference type="ARBA" id="ARBA00023125"/>
    </source>
</evidence>
<dbReference type="Gene3D" id="1.10.260.40">
    <property type="entry name" value="lambda repressor-like DNA-binding domains"/>
    <property type="match status" value="1"/>
</dbReference>